<gene>
    <name evidence="3" type="ORF">FHS18_000052</name>
</gene>
<dbReference type="Pfam" id="PF13472">
    <property type="entry name" value="Lipase_GDSL_2"/>
    <property type="match status" value="1"/>
</dbReference>
<dbReference type="InterPro" id="IPR013830">
    <property type="entry name" value="SGNH_hydro"/>
</dbReference>
<dbReference type="PANTHER" id="PTHR34407">
    <property type="entry name" value="EXPRESSED PROTEIN"/>
    <property type="match status" value="1"/>
</dbReference>
<dbReference type="PANTHER" id="PTHR34407:SF1">
    <property type="entry name" value="SGNH HYDROLASE-TYPE ESTERASE DOMAIN-CONTAINING PROTEIN"/>
    <property type="match status" value="1"/>
</dbReference>
<keyword evidence="4" id="KW-1185">Reference proteome</keyword>
<feature type="domain" description="SGNH hydrolase-type esterase" evidence="2">
    <location>
        <begin position="85"/>
        <end position="258"/>
    </location>
</feature>
<sequence>MNSNNQAECRMDDVHGPAAPQDPEPKRTADPDEAQEMLTEAPVDFESESYQAMIAKSLVSQGNNKRLKAAIDKAKRGEQVTIAYIGGSITQGAGAEPIHTDCYAYKSYTSFRRMFGRPGSESAAFIKAGVGGTPSELGVVRYDRDVRRDGAVEPDIVVVEFAVNDAGDETKGNCYESLCLKILSEANKPAVILLFSVFVNDWNLQDRLAPVGFHYGLPMVSVKDAVVDQFRLSKAEGNVISKDQFFYDIYHPTNAGHTVMADCLSHLLEVTDRSDEDSEDIILERQPLIGNDFVHMRLLDRANYEGIANIQEGGFMLTDTDLQLAEMDDQPMGSPQFPHNWMHAEETGNESFVMTITSRNLILVYKDSGRNEFGSAEIRVDGRKVRIADPHEINWTHCNPVLLYQEHAAREHQVEIRMASGYENQRFTILGFGYTL</sequence>
<proteinExistence type="predicted"/>
<organism evidence="3 4">
    <name type="scientific">Paenibacillus phyllosphaerae</name>
    <dbReference type="NCBI Taxonomy" id="274593"/>
    <lineage>
        <taxon>Bacteria</taxon>
        <taxon>Bacillati</taxon>
        <taxon>Bacillota</taxon>
        <taxon>Bacilli</taxon>
        <taxon>Bacillales</taxon>
        <taxon>Paenibacillaceae</taxon>
        <taxon>Paenibacillus</taxon>
    </lineage>
</organism>
<dbReference type="Proteomes" id="UP000570361">
    <property type="component" value="Unassembled WGS sequence"/>
</dbReference>
<evidence type="ECO:0000313" key="3">
    <source>
        <dbReference type="EMBL" id="MBB3108024.1"/>
    </source>
</evidence>
<dbReference type="CDD" id="cd00229">
    <property type="entry name" value="SGNH_hydrolase"/>
    <property type="match status" value="1"/>
</dbReference>
<evidence type="ECO:0000259" key="2">
    <source>
        <dbReference type="Pfam" id="PF13472"/>
    </source>
</evidence>
<dbReference type="AlphaFoldDB" id="A0A7W5AT28"/>
<dbReference type="Gene3D" id="3.40.50.1110">
    <property type="entry name" value="SGNH hydrolase"/>
    <property type="match status" value="1"/>
</dbReference>
<comment type="caution">
    <text evidence="3">The sequence shown here is derived from an EMBL/GenBank/DDBJ whole genome shotgun (WGS) entry which is preliminary data.</text>
</comment>
<feature type="region of interest" description="Disordered" evidence="1">
    <location>
        <begin position="1"/>
        <end position="39"/>
    </location>
</feature>
<dbReference type="SUPFAM" id="SSF52266">
    <property type="entry name" value="SGNH hydrolase"/>
    <property type="match status" value="1"/>
</dbReference>
<reference evidence="3 4" key="1">
    <citation type="submission" date="2020-08" db="EMBL/GenBank/DDBJ databases">
        <title>Genomic Encyclopedia of Type Strains, Phase III (KMG-III): the genomes of soil and plant-associated and newly described type strains.</title>
        <authorList>
            <person name="Whitman W."/>
        </authorList>
    </citation>
    <scope>NUCLEOTIDE SEQUENCE [LARGE SCALE GENOMIC DNA]</scope>
    <source>
        <strain evidence="3 4">CECT 5862</strain>
    </source>
</reference>
<name>A0A7W5AT28_9BACL</name>
<accession>A0A7W5AT28</accession>
<dbReference type="EMBL" id="JACHXK010000001">
    <property type="protein sequence ID" value="MBB3108024.1"/>
    <property type="molecule type" value="Genomic_DNA"/>
</dbReference>
<evidence type="ECO:0000256" key="1">
    <source>
        <dbReference type="SAM" id="MobiDB-lite"/>
    </source>
</evidence>
<dbReference type="RefSeq" id="WP_183595772.1">
    <property type="nucleotide sequence ID" value="NZ_JACHXK010000001.1"/>
</dbReference>
<dbReference type="InterPro" id="IPR036514">
    <property type="entry name" value="SGNH_hydro_sf"/>
</dbReference>
<evidence type="ECO:0000313" key="4">
    <source>
        <dbReference type="Proteomes" id="UP000570361"/>
    </source>
</evidence>
<protein>
    <recommendedName>
        <fullName evidence="2">SGNH hydrolase-type esterase domain-containing protein</fullName>
    </recommendedName>
</protein>